<dbReference type="GO" id="GO:0004252">
    <property type="term" value="F:serine-type endopeptidase activity"/>
    <property type="evidence" value="ECO:0007669"/>
    <property type="project" value="InterPro"/>
</dbReference>
<dbReference type="Pfam" id="PF20442">
    <property type="entry name" value="BrxL_N"/>
    <property type="match status" value="1"/>
</dbReference>
<dbReference type="NCBIfam" id="TIGR02688">
    <property type="entry name" value="BREX system Lon protease-like protein BrxL"/>
    <property type="match status" value="1"/>
</dbReference>
<reference evidence="4" key="1">
    <citation type="submission" date="2016-07" db="EMBL/GenBank/DDBJ databases">
        <authorList>
            <person name="Florea S."/>
            <person name="Webb J.S."/>
            <person name="Jaromczyk J."/>
            <person name="Schardl C.L."/>
        </authorList>
    </citation>
    <scope>NUCLEOTIDE SEQUENCE [LARGE SCALE GENOMIC DNA]</scope>
    <source>
        <strain evidence="4">1YdBTEX2</strain>
        <plasmid evidence="4">Plasmid pve_Plasmid</plasmid>
    </source>
</reference>
<dbReference type="InterPro" id="IPR008269">
    <property type="entry name" value="Lon_proteolytic"/>
</dbReference>
<dbReference type="SUPFAM" id="SSF52540">
    <property type="entry name" value="P-loop containing nucleoside triphosphate hydrolases"/>
    <property type="match status" value="1"/>
</dbReference>
<feature type="domain" description="BREX system Lon protease-like BrxL N-terminal" evidence="2">
    <location>
        <begin position="13"/>
        <end position="143"/>
    </location>
</feature>
<proteinExistence type="predicted"/>
<evidence type="ECO:0000259" key="2">
    <source>
        <dbReference type="Pfam" id="PF20442"/>
    </source>
</evidence>
<dbReference type="Proteomes" id="UP000245431">
    <property type="component" value="Plasmid PVE_plasmid"/>
</dbReference>
<dbReference type="PRINTS" id="PR00830">
    <property type="entry name" value="ENDOLAPTASE"/>
</dbReference>
<evidence type="ECO:0000313" key="4">
    <source>
        <dbReference type="Proteomes" id="UP000245431"/>
    </source>
</evidence>
<dbReference type="GO" id="GO:0004176">
    <property type="term" value="F:ATP-dependent peptidase activity"/>
    <property type="evidence" value="ECO:0007669"/>
    <property type="project" value="InterPro"/>
</dbReference>
<dbReference type="Gene3D" id="3.30.230.10">
    <property type="match status" value="1"/>
</dbReference>
<gene>
    <name evidence="3" type="ORF">PVE_P0108</name>
</gene>
<dbReference type="SUPFAM" id="SSF54211">
    <property type="entry name" value="Ribosomal protein S5 domain 2-like"/>
    <property type="match status" value="1"/>
</dbReference>
<dbReference type="EMBL" id="LT599585">
    <property type="protein sequence ID" value="SBW85151.1"/>
    <property type="molecule type" value="Genomic_DNA"/>
</dbReference>
<protein>
    <submittedName>
        <fullName evidence="3">Uncharacterized protein</fullName>
    </submittedName>
</protein>
<sequence>MELDLLDNKAASTFEGYIVRKDLVRTFARQFPVPTYVVEFMLGRYCASTDPVEIEEGLEIVQRQLSDRTVRAGEEELFKARAYKTGSAKLIDIVSVRFVEKEGGYLASLPSLNLSRVRIPDKVVDDNERLLTGGFYAEVTLTYDSVIAEEKGNAFGIAELRPIQMSNRNVLDVMSAARTQFSSEEWRDFLVRSIGLEPSELSQRGKDAILLRMVPFVERNYNMVELGPRGTGKSHLFQQVSPYSHLISGGKATIAKMFVNNASGQRGLVCQYDVVCFDEVSGISFDTKEGINIMKGYMESGEFSRGKESIRADGSMVFVGNFDVDVEHQQRMGHLFGPLPAEMRDDTAWMDRIHCYLPGWDVPKMNKDLTTDHFGLVSDFFSECMSRLRFQSRVSAMQNRVHLGGALSGRDTNAVNKTVSGLLKLMYPDQEMAVSDEDLEWATRLGLEVRRRVKEQQKRVGAAEFRNTHFSYLIGDDGVEKFVATPELRADNAIGEDPLEPGQIWTISEGGADIDDNAGLYRVEVSEGPGSGVRILNNPAPAAFKESLRYAEQNLYSRATQLIGDRDPRAHEFSVQLRAFDAAKRGSKLGMAALIAMCSSLLKKSVKGGLIVVGEINLGGSIEPISSAVNIAELAVEKGASALLMPVTARRLLYDLSDDMATKIDIQFYQDARDALLKAIVE</sequence>
<dbReference type="InterPro" id="IPR014721">
    <property type="entry name" value="Ribsml_uS5_D2-typ_fold_subgr"/>
</dbReference>
<dbReference type="InterPro" id="IPR046838">
    <property type="entry name" value="BrxL_N"/>
</dbReference>
<dbReference type="AlphaFoldDB" id="A0A1D3KAC9"/>
<dbReference type="Pfam" id="PF13337">
    <property type="entry name" value="BrxL_ATPase"/>
    <property type="match status" value="1"/>
</dbReference>
<dbReference type="GO" id="GO:0006508">
    <property type="term" value="P:proteolysis"/>
    <property type="evidence" value="ECO:0007669"/>
    <property type="project" value="InterPro"/>
</dbReference>
<geneLocation type="plasmid" evidence="4">
    <name>pve_Plasmid</name>
</geneLocation>
<keyword evidence="3" id="KW-0614">Plasmid</keyword>
<dbReference type="NCBIfam" id="TIGR02653">
    <property type="entry name" value="Lon_rel_chp"/>
    <property type="match status" value="1"/>
</dbReference>
<dbReference type="InterPro" id="IPR020568">
    <property type="entry name" value="Ribosomal_Su5_D2-typ_SF"/>
</dbReference>
<organism evidence="3 4">
    <name type="scientific">Pseudomonas veronii 1YdBTEX2</name>
    <dbReference type="NCBI Taxonomy" id="1295141"/>
    <lineage>
        <taxon>Bacteria</taxon>
        <taxon>Pseudomonadati</taxon>
        <taxon>Pseudomonadota</taxon>
        <taxon>Gammaproteobacteria</taxon>
        <taxon>Pseudomonadales</taxon>
        <taxon>Pseudomonadaceae</taxon>
        <taxon>Pseudomonas</taxon>
    </lineage>
</organism>
<dbReference type="Pfam" id="PF05362">
    <property type="entry name" value="Lon_C"/>
    <property type="match status" value="1"/>
</dbReference>
<name>A0A1D3KAC9_PSEVE</name>
<dbReference type="InterPro" id="IPR013473">
    <property type="entry name" value="BrxL"/>
</dbReference>
<feature type="domain" description="Lon proteolytic" evidence="1">
    <location>
        <begin position="521"/>
        <end position="681"/>
    </location>
</feature>
<evidence type="ECO:0000313" key="3">
    <source>
        <dbReference type="EMBL" id="SBW85151.1"/>
    </source>
</evidence>
<evidence type="ECO:0000259" key="1">
    <source>
        <dbReference type="Pfam" id="PF05362"/>
    </source>
</evidence>
<dbReference type="InterPro" id="IPR014061">
    <property type="entry name" value="BrxL-like"/>
</dbReference>
<dbReference type="InterPro" id="IPR027417">
    <property type="entry name" value="P-loop_NTPase"/>
</dbReference>
<accession>A0A1D3KAC9</accession>